<feature type="domain" description="DUF6699" evidence="2">
    <location>
        <begin position="128"/>
        <end position="200"/>
    </location>
</feature>
<feature type="region of interest" description="Disordered" evidence="1">
    <location>
        <begin position="1"/>
        <end position="26"/>
    </location>
</feature>
<evidence type="ECO:0000313" key="4">
    <source>
        <dbReference type="Proteomes" id="UP000559256"/>
    </source>
</evidence>
<protein>
    <recommendedName>
        <fullName evidence="2">DUF6699 domain-containing protein</fullName>
    </recommendedName>
</protein>
<gene>
    <name evidence="3" type="ORF">D9758_013238</name>
</gene>
<reference evidence="3 4" key="1">
    <citation type="journal article" date="2020" name="ISME J.">
        <title>Uncovering the hidden diversity of litter-decomposition mechanisms in mushroom-forming fungi.</title>
        <authorList>
            <person name="Floudas D."/>
            <person name="Bentzer J."/>
            <person name="Ahren D."/>
            <person name="Johansson T."/>
            <person name="Persson P."/>
            <person name="Tunlid A."/>
        </authorList>
    </citation>
    <scope>NUCLEOTIDE SEQUENCE [LARGE SCALE GENOMIC DNA]</scope>
    <source>
        <strain evidence="3 4">CBS 291.85</strain>
    </source>
</reference>
<organism evidence="3 4">
    <name type="scientific">Tetrapyrgos nigripes</name>
    <dbReference type="NCBI Taxonomy" id="182062"/>
    <lineage>
        <taxon>Eukaryota</taxon>
        <taxon>Fungi</taxon>
        <taxon>Dikarya</taxon>
        <taxon>Basidiomycota</taxon>
        <taxon>Agaricomycotina</taxon>
        <taxon>Agaricomycetes</taxon>
        <taxon>Agaricomycetidae</taxon>
        <taxon>Agaricales</taxon>
        <taxon>Marasmiineae</taxon>
        <taxon>Marasmiaceae</taxon>
        <taxon>Tetrapyrgos</taxon>
    </lineage>
</organism>
<sequence length="250" mass="27463">MKAASTVPNRVQDHCQSAKETGGTGQYQYNQRYTRITDIIVSDGTSRSLNVSRSSNNTPDVLFAAVYDVLVVVAITPRFLYLTLPHLQLPHCPNPHKLYSSIPLPAQVDPGVSVIPFLRSGSVSGLDIDLTMSSRQLGLRGGRAELQRYLGAPATSPPLPSMTVVHPKLPWAITVHFSEMGYVTVWDVLVTIVETLRIPIYPDIVHDGNGTPRRQGEGGGKVRLDYLPGKRLVGLRKSQLGEDVWLMDIL</sequence>
<dbReference type="OrthoDB" id="3365917at2759"/>
<feature type="compositionally biased region" description="Polar residues" evidence="1">
    <location>
        <begin position="1"/>
        <end position="10"/>
    </location>
</feature>
<evidence type="ECO:0000256" key="1">
    <source>
        <dbReference type="SAM" id="MobiDB-lite"/>
    </source>
</evidence>
<dbReference type="InterPro" id="IPR046522">
    <property type="entry name" value="DUF6699"/>
</dbReference>
<comment type="caution">
    <text evidence="3">The sequence shown here is derived from an EMBL/GenBank/DDBJ whole genome shotgun (WGS) entry which is preliminary data.</text>
</comment>
<dbReference type="AlphaFoldDB" id="A0A8H5CM60"/>
<accession>A0A8H5CM60</accession>
<dbReference type="Proteomes" id="UP000559256">
    <property type="component" value="Unassembled WGS sequence"/>
</dbReference>
<dbReference type="Pfam" id="PF20415">
    <property type="entry name" value="DUF6699"/>
    <property type="match status" value="1"/>
</dbReference>
<keyword evidence="4" id="KW-1185">Reference proteome</keyword>
<proteinExistence type="predicted"/>
<evidence type="ECO:0000313" key="3">
    <source>
        <dbReference type="EMBL" id="KAF5344376.1"/>
    </source>
</evidence>
<name>A0A8H5CM60_9AGAR</name>
<dbReference type="EMBL" id="JAACJM010000126">
    <property type="protein sequence ID" value="KAF5344376.1"/>
    <property type="molecule type" value="Genomic_DNA"/>
</dbReference>
<evidence type="ECO:0000259" key="2">
    <source>
        <dbReference type="Pfam" id="PF20415"/>
    </source>
</evidence>